<proteinExistence type="predicted"/>
<name>A0A162DA27_9CRUS</name>
<dbReference type="EMBL" id="LRGB01002140">
    <property type="protein sequence ID" value="KZS08964.1"/>
    <property type="molecule type" value="Genomic_DNA"/>
</dbReference>
<protein>
    <submittedName>
        <fullName evidence="1">Uncharacterized protein</fullName>
    </submittedName>
</protein>
<accession>A0A162DA27</accession>
<comment type="caution">
    <text evidence="1">The sequence shown here is derived from an EMBL/GenBank/DDBJ whole genome shotgun (WGS) entry which is preliminary data.</text>
</comment>
<keyword evidence="2" id="KW-1185">Reference proteome</keyword>
<organism evidence="1 2">
    <name type="scientific">Daphnia magna</name>
    <dbReference type="NCBI Taxonomy" id="35525"/>
    <lineage>
        <taxon>Eukaryota</taxon>
        <taxon>Metazoa</taxon>
        <taxon>Ecdysozoa</taxon>
        <taxon>Arthropoda</taxon>
        <taxon>Crustacea</taxon>
        <taxon>Branchiopoda</taxon>
        <taxon>Diplostraca</taxon>
        <taxon>Cladocera</taxon>
        <taxon>Anomopoda</taxon>
        <taxon>Daphniidae</taxon>
        <taxon>Daphnia</taxon>
    </lineage>
</organism>
<dbReference type="AlphaFoldDB" id="A0A162DA27"/>
<reference evidence="1 2" key="1">
    <citation type="submission" date="2016-03" db="EMBL/GenBank/DDBJ databases">
        <title>EvidentialGene: Evidence-directed Construction of Genes on Genomes.</title>
        <authorList>
            <person name="Gilbert D.G."/>
            <person name="Choi J.-H."/>
            <person name="Mockaitis K."/>
            <person name="Colbourne J."/>
            <person name="Pfrender M."/>
        </authorList>
    </citation>
    <scope>NUCLEOTIDE SEQUENCE [LARGE SCALE GENOMIC DNA]</scope>
    <source>
        <strain evidence="1 2">Xinb3</strain>
        <tissue evidence="1">Complete organism</tissue>
    </source>
</reference>
<dbReference type="Proteomes" id="UP000076858">
    <property type="component" value="Unassembled WGS sequence"/>
</dbReference>
<sequence>MKPVVHFSEKRHLFEHSLSVESSQDGNIDPPHTNGCYPFAYTPPCFSCLTMIITFTRNSLHHPSEFFHQSLCTTELKIF</sequence>
<evidence type="ECO:0000313" key="2">
    <source>
        <dbReference type="Proteomes" id="UP000076858"/>
    </source>
</evidence>
<evidence type="ECO:0000313" key="1">
    <source>
        <dbReference type="EMBL" id="KZS08964.1"/>
    </source>
</evidence>
<gene>
    <name evidence="1" type="ORF">APZ42_026996</name>
</gene>